<dbReference type="InterPro" id="IPR044922">
    <property type="entry name" value="DUF2063_N_sf"/>
</dbReference>
<dbReference type="Pfam" id="PF22106">
    <property type="entry name" value="NGO1945_C"/>
    <property type="match status" value="1"/>
</dbReference>
<dbReference type="Gene3D" id="3.90.930.50">
    <property type="match status" value="1"/>
</dbReference>
<organism evidence="3 4">
    <name type="scientific">Schleiferia thermophila</name>
    <dbReference type="NCBI Taxonomy" id="884107"/>
    <lineage>
        <taxon>Bacteria</taxon>
        <taxon>Pseudomonadati</taxon>
        <taxon>Bacteroidota</taxon>
        <taxon>Flavobacteriia</taxon>
        <taxon>Flavobacteriales</taxon>
        <taxon>Schleiferiaceae</taxon>
        <taxon>Schleiferia</taxon>
    </lineage>
</organism>
<dbReference type="EMBL" id="QPJS01000002">
    <property type="protein sequence ID" value="RCX03613.1"/>
    <property type="molecule type" value="Genomic_DNA"/>
</dbReference>
<feature type="domain" description="Putative DNA-binding" evidence="1">
    <location>
        <begin position="11"/>
        <end position="97"/>
    </location>
</feature>
<dbReference type="RefSeq" id="WP_114366068.1">
    <property type="nucleotide sequence ID" value="NZ_BHZF01000002.1"/>
</dbReference>
<reference evidence="3 4" key="1">
    <citation type="submission" date="2018-07" db="EMBL/GenBank/DDBJ databases">
        <title>Genomic Encyclopedia of Type Strains, Phase IV (KMG-IV): sequencing the most valuable type-strain genomes for metagenomic binning, comparative biology and taxonomic classification.</title>
        <authorList>
            <person name="Goeker M."/>
        </authorList>
    </citation>
    <scope>NUCLEOTIDE SEQUENCE [LARGE SCALE GENOMIC DNA]</scope>
    <source>
        <strain evidence="3 4">DSM 21410</strain>
    </source>
</reference>
<protein>
    <submittedName>
        <fullName evidence="3">Uncharacterized protein</fullName>
    </submittedName>
</protein>
<sequence>MYLKEKTKRQQSLLAQFTRTGDQTIITHLDGIKVQGIRYYRELIFNIIYDGISNAYPITTNFLSERVMMNLTHQFFSHFKCQTPQVWAMPKEFMDYIIQNQTKLCLKYPFLSDLLLFEWAEIEMFMMPDQPFPNFSEKGNIATDKVVLNPEIQVLYFQYPVHILHPRKIKKKHKGEYFLLAYRHPESKQVIFTELNRFAYLIIEALHQRPLSIEELLKKFFNSYSENEEAIVHFIKQAYENKIILGFAK</sequence>
<name>A0A369A386_9FLAO</name>
<dbReference type="Proteomes" id="UP000253517">
    <property type="component" value="Unassembled WGS sequence"/>
</dbReference>
<dbReference type="AlphaFoldDB" id="A0A369A386"/>
<evidence type="ECO:0000313" key="3">
    <source>
        <dbReference type="EMBL" id="RCX03613.1"/>
    </source>
</evidence>
<gene>
    <name evidence="3" type="ORF">DES35_10262</name>
</gene>
<dbReference type="Pfam" id="PF09836">
    <property type="entry name" value="DUF2063"/>
    <property type="match status" value="1"/>
</dbReference>
<proteinExistence type="predicted"/>
<feature type="domain" description="NGO1945-like C-terminal" evidence="2">
    <location>
        <begin position="149"/>
        <end position="238"/>
    </location>
</feature>
<comment type="caution">
    <text evidence="3">The sequence shown here is derived from an EMBL/GenBank/DDBJ whole genome shotgun (WGS) entry which is preliminary data.</text>
</comment>
<evidence type="ECO:0000313" key="4">
    <source>
        <dbReference type="Proteomes" id="UP000253517"/>
    </source>
</evidence>
<dbReference type="InterPro" id="IPR018640">
    <property type="entry name" value="DUF2063"/>
</dbReference>
<dbReference type="Gene3D" id="1.10.150.690">
    <property type="entry name" value="DUF2063"/>
    <property type="match status" value="1"/>
</dbReference>
<dbReference type="InterPro" id="IPR054098">
    <property type="entry name" value="NGO1945-like_C"/>
</dbReference>
<evidence type="ECO:0000259" key="2">
    <source>
        <dbReference type="Pfam" id="PF22106"/>
    </source>
</evidence>
<keyword evidence="4" id="KW-1185">Reference proteome</keyword>
<evidence type="ECO:0000259" key="1">
    <source>
        <dbReference type="Pfam" id="PF09836"/>
    </source>
</evidence>
<accession>A0A369A386</accession>